<evidence type="ECO:0000256" key="1">
    <source>
        <dbReference type="SAM" id="MobiDB-lite"/>
    </source>
</evidence>
<reference evidence="2 3" key="1">
    <citation type="journal article" date="2018" name="Nat. Ecol. Evol.">
        <title>Genomic signatures of mitonuclear coevolution across populations of Tigriopus californicus.</title>
        <authorList>
            <person name="Barreto F.S."/>
            <person name="Watson E.T."/>
            <person name="Lima T.G."/>
            <person name="Willett C.S."/>
            <person name="Edmands S."/>
            <person name="Li W."/>
            <person name="Burton R.S."/>
        </authorList>
    </citation>
    <scope>NUCLEOTIDE SEQUENCE [LARGE SCALE GENOMIC DNA]</scope>
    <source>
        <strain evidence="2 3">San Diego</strain>
    </source>
</reference>
<proteinExistence type="predicted"/>
<keyword evidence="3" id="KW-1185">Reference proteome</keyword>
<accession>A0A553PC47</accession>
<name>A0A553PC47_TIGCA</name>
<protein>
    <recommendedName>
        <fullName evidence="4">FLYWCH-type domain-containing protein</fullName>
    </recommendedName>
</protein>
<comment type="caution">
    <text evidence="2">The sequence shown here is derived from an EMBL/GenBank/DDBJ whole genome shotgun (WGS) entry which is preliminary data.</text>
</comment>
<dbReference type="Gene3D" id="2.20.25.240">
    <property type="match status" value="1"/>
</dbReference>
<organism evidence="2 3">
    <name type="scientific">Tigriopus californicus</name>
    <name type="common">Marine copepod</name>
    <dbReference type="NCBI Taxonomy" id="6832"/>
    <lineage>
        <taxon>Eukaryota</taxon>
        <taxon>Metazoa</taxon>
        <taxon>Ecdysozoa</taxon>
        <taxon>Arthropoda</taxon>
        <taxon>Crustacea</taxon>
        <taxon>Multicrustacea</taxon>
        <taxon>Hexanauplia</taxon>
        <taxon>Copepoda</taxon>
        <taxon>Harpacticoida</taxon>
        <taxon>Harpacticidae</taxon>
        <taxon>Tigriopus</taxon>
    </lineage>
</organism>
<dbReference type="Proteomes" id="UP000318571">
    <property type="component" value="Chromosome 2"/>
</dbReference>
<evidence type="ECO:0000313" key="2">
    <source>
        <dbReference type="EMBL" id="TRY75254.1"/>
    </source>
</evidence>
<sequence length="343" mass="40122">MRCSVCKIPKRDSHAQWQPTTQRTPLTRVQVVFKLYDLTKTEFESGFLCVGCFDLVIQIESLEHQLKSLVQQTEDDMDHHDIKILETSTALDTTNEVNMSPSLEVLGPLRYDKNEDQERSTNGTLGEEQNAECDAKGLRHFPEMILDGAVIKQEELALDEDPLPINIKLSRQRKSPPFKPRIFNTHPDNLDFDISTGKTNNQRDALIYQGYKFYQEAWRSRRHETNQTMDIWRCRNRRCRGRIISYMNVQCVLKDTLVEHCHPPNPEQVLLYEEFQEQIRQIVFEHPDMPPENVFTSAQMLCPNIVVDKTDNMMRNIRRLKKNRREELDATQNHLVTVNLNPS</sequence>
<evidence type="ECO:0000313" key="3">
    <source>
        <dbReference type="Proteomes" id="UP000318571"/>
    </source>
</evidence>
<feature type="compositionally biased region" description="Basic and acidic residues" evidence="1">
    <location>
        <begin position="110"/>
        <end position="119"/>
    </location>
</feature>
<dbReference type="EMBL" id="VCGU01000005">
    <property type="protein sequence ID" value="TRY75254.1"/>
    <property type="molecule type" value="Genomic_DNA"/>
</dbReference>
<dbReference type="AlphaFoldDB" id="A0A553PC47"/>
<gene>
    <name evidence="2" type="ORF">TCAL_10083</name>
</gene>
<evidence type="ECO:0008006" key="4">
    <source>
        <dbReference type="Google" id="ProtNLM"/>
    </source>
</evidence>
<feature type="region of interest" description="Disordered" evidence="1">
    <location>
        <begin position="108"/>
        <end position="131"/>
    </location>
</feature>